<dbReference type="AlphaFoldDB" id="A0A4R4PY80"/>
<organism evidence="1 2">
    <name type="scientific">Kribbella albertanoniae</name>
    <dbReference type="NCBI Taxonomy" id="1266829"/>
    <lineage>
        <taxon>Bacteria</taxon>
        <taxon>Bacillati</taxon>
        <taxon>Actinomycetota</taxon>
        <taxon>Actinomycetes</taxon>
        <taxon>Propionibacteriales</taxon>
        <taxon>Kribbellaceae</taxon>
        <taxon>Kribbella</taxon>
    </lineage>
</organism>
<name>A0A4R4PY80_9ACTN</name>
<sequence>MTADFLDRLARSEPLASWRPDELVAALAMVEGLDATRKRWEHGTVVVDIRYAMYRRRLRQELDHRLAEDNLL</sequence>
<keyword evidence="2" id="KW-1185">Reference proteome</keyword>
<evidence type="ECO:0000313" key="2">
    <source>
        <dbReference type="Proteomes" id="UP000295075"/>
    </source>
</evidence>
<dbReference type="OrthoDB" id="3831287at2"/>
<comment type="caution">
    <text evidence="1">The sequence shown here is derived from an EMBL/GenBank/DDBJ whole genome shotgun (WGS) entry which is preliminary data.</text>
</comment>
<accession>A0A4R4PY80</accession>
<dbReference type="EMBL" id="SMKA01000092">
    <property type="protein sequence ID" value="TDC27520.1"/>
    <property type="molecule type" value="Genomic_DNA"/>
</dbReference>
<dbReference type="RefSeq" id="WP_132408759.1">
    <property type="nucleotide sequence ID" value="NZ_SMKA01000092.1"/>
</dbReference>
<dbReference type="Proteomes" id="UP000295075">
    <property type="component" value="Unassembled WGS sequence"/>
</dbReference>
<evidence type="ECO:0000313" key="1">
    <source>
        <dbReference type="EMBL" id="TDC27520.1"/>
    </source>
</evidence>
<reference evidence="1 2" key="1">
    <citation type="submission" date="2019-03" db="EMBL/GenBank/DDBJ databases">
        <title>Draft genome sequences of novel Actinobacteria.</title>
        <authorList>
            <person name="Sahin N."/>
            <person name="Ay H."/>
            <person name="Saygin H."/>
        </authorList>
    </citation>
    <scope>NUCLEOTIDE SEQUENCE [LARGE SCALE GENOMIC DNA]</scope>
    <source>
        <strain evidence="1 2">JCM 30547</strain>
    </source>
</reference>
<proteinExistence type="predicted"/>
<protein>
    <submittedName>
        <fullName evidence="1">Uncharacterized protein</fullName>
    </submittedName>
</protein>
<gene>
    <name evidence="1" type="ORF">E1261_20455</name>
</gene>